<feature type="domain" description="Glycosyl transferase family 1" evidence="1">
    <location>
        <begin position="178"/>
        <end position="332"/>
    </location>
</feature>
<comment type="caution">
    <text evidence="2">The sequence shown here is derived from an EMBL/GenBank/DDBJ whole genome shotgun (WGS) entry which is preliminary data.</text>
</comment>
<protein>
    <recommendedName>
        <fullName evidence="1">Glycosyl transferase family 1 domain-containing protein</fullName>
    </recommendedName>
</protein>
<evidence type="ECO:0000313" key="3">
    <source>
        <dbReference type="Proteomes" id="UP001476282"/>
    </source>
</evidence>
<dbReference type="CDD" id="cd03801">
    <property type="entry name" value="GT4_PimA-like"/>
    <property type="match status" value="1"/>
</dbReference>
<evidence type="ECO:0000313" key="2">
    <source>
        <dbReference type="EMBL" id="GAA5483657.1"/>
    </source>
</evidence>
<dbReference type="PANTHER" id="PTHR45947:SF3">
    <property type="entry name" value="SULFOQUINOVOSYL TRANSFERASE SQD2"/>
    <property type="match status" value="1"/>
</dbReference>
<dbReference type="InterPro" id="IPR050194">
    <property type="entry name" value="Glycosyltransferase_grp1"/>
</dbReference>
<dbReference type="Proteomes" id="UP001476282">
    <property type="component" value="Unassembled WGS sequence"/>
</dbReference>
<dbReference type="Pfam" id="PF00534">
    <property type="entry name" value="Glycos_transf_1"/>
    <property type="match status" value="1"/>
</dbReference>
<dbReference type="InterPro" id="IPR001296">
    <property type="entry name" value="Glyco_trans_1"/>
</dbReference>
<dbReference type="EMBL" id="BAABRI010000016">
    <property type="protein sequence ID" value="GAA5483657.1"/>
    <property type="molecule type" value="Genomic_DNA"/>
</dbReference>
<evidence type="ECO:0000259" key="1">
    <source>
        <dbReference type="Pfam" id="PF00534"/>
    </source>
</evidence>
<organism evidence="2 3">
    <name type="scientific">Haloferula sargassicola</name>
    <dbReference type="NCBI Taxonomy" id="490096"/>
    <lineage>
        <taxon>Bacteria</taxon>
        <taxon>Pseudomonadati</taxon>
        <taxon>Verrucomicrobiota</taxon>
        <taxon>Verrucomicrobiia</taxon>
        <taxon>Verrucomicrobiales</taxon>
        <taxon>Verrucomicrobiaceae</taxon>
        <taxon>Haloferula</taxon>
    </lineage>
</organism>
<reference evidence="2 3" key="1">
    <citation type="submission" date="2024-02" db="EMBL/GenBank/DDBJ databases">
        <title>Haloferula sargassicola NBRC 104335.</title>
        <authorList>
            <person name="Ichikawa N."/>
            <person name="Katano-Makiyama Y."/>
            <person name="Hidaka K."/>
        </authorList>
    </citation>
    <scope>NUCLEOTIDE SEQUENCE [LARGE SCALE GENOMIC DNA]</scope>
    <source>
        <strain evidence="2 3">NBRC 104335</strain>
    </source>
</reference>
<keyword evidence="3" id="KW-1185">Reference proteome</keyword>
<gene>
    <name evidence="2" type="ORF">Hsar01_02891</name>
</gene>
<name>A0ABP9UQE5_9BACT</name>
<proteinExistence type="predicted"/>
<dbReference type="Gene3D" id="3.40.50.2000">
    <property type="entry name" value="Glycogen Phosphorylase B"/>
    <property type="match status" value="2"/>
</dbReference>
<dbReference type="PANTHER" id="PTHR45947">
    <property type="entry name" value="SULFOQUINOVOSYL TRANSFERASE SQD2"/>
    <property type="match status" value="1"/>
</dbReference>
<dbReference type="SUPFAM" id="SSF53756">
    <property type="entry name" value="UDP-Glycosyltransferase/glycogen phosphorylase"/>
    <property type="match status" value="1"/>
</dbReference>
<sequence length="374" mass="41660">MIAGQIPPPIGGQNICVRRLLELLRAEPGLVCEHLRFGFTRQWSSARKFTFPKLGELGQVVARLLRLRAKGRIDGLVYPIGGPHYGAIARDLLLLPWVRGCSDRVLLHFHAAGIAEKLQISPPWLRWMVARGYQRLVDEALVLTEFGRRDAEALGIKKILVLPNAVPASEAAVPDREPPASPVLLSVGHLCRDKGTPELLQAFSRVASRHTEVRLMLVGEPIFPYTTALLEADIRATGCAVRIEWRGMQDGAELAEAYQCADLFVFSSVAPYESFGLVMVEAMQWKLPLVITDWRANRSVATSSFGGVVAEKPQGRLADSLEEAIEEALSHSDQWPQWGIENRRIYEARYHFDSYRERVLGLFMEKEGEGTATG</sequence>
<accession>A0ABP9UQE5</accession>